<feature type="region of interest" description="Disordered" evidence="1">
    <location>
        <begin position="1"/>
        <end position="30"/>
    </location>
</feature>
<sequence length="106" mass="12190">MEAQATEPAVMTAKPEGSSEEKRNSSDDLLDQVEKALDIDREDEEMKERLKNPFVKKIVTALIVLLFLIFFTYFLSFIFEKPLPEAKLVEKFIDSIIEMMKIFLGG</sequence>
<evidence type="ECO:0000256" key="2">
    <source>
        <dbReference type="SAM" id="Phobius"/>
    </source>
</evidence>
<gene>
    <name evidence="3" type="ORF">SURPRISE13_096</name>
</gene>
<organism evidence="3">
    <name type="scientific">Burkholderia phage vB_BgluM-SURPRISE13</name>
    <dbReference type="NCBI Taxonomy" id="3159457"/>
    <lineage>
        <taxon>Viruses</taxon>
    </lineage>
</organism>
<protein>
    <recommendedName>
        <fullName evidence="4">Transmembrane protein</fullName>
    </recommendedName>
</protein>
<evidence type="ECO:0000313" key="3">
    <source>
        <dbReference type="EMBL" id="XBS47730.1"/>
    </source>
</evidence>
<feature type="transmembrane region" description="Helical" evidence="2">
    <location>
        <begin position="58"/>
        <end position="79"/>
    </location>
</feature>
<name>A0AAU7PG50_9VIRU</name>
<dbReference type="EMBL" id="PP856017">
    <property type="protein sequence ID" value="XBS47730.1"/>
    <property type="molecule type" value="Genomic_DNA"/>
</dbReference>
<evidence type="ECO:0000256" key="1">
    <source>
        <dbReference type="SAM" id="MobiDB-lite"/>
    </source>
</evidence>
<keyword evidence="2" id="KW-1133">Transmembrane helix</keyword>
<reference evidence="3" key="1">
    <citation type="submission" date="2024-05" db="EMBL/GenBank/DDBJ databases">
        <title>Isolation and characterization of the novel Burkholderia jumbo bacteriophage Surprise13.</title>
        <authorList>
            <person name="Supina B.S.I."/>
            <person name="Dennis J."/>
        </authorList>
    </citation>
    <scope>NUCLEOTIDE SEQUENCE</scope>
</reference>
<accession>A0AAU7PG50</accession>
<proteinExistence type="predicted"/>
<keyword evidence="2" id="KW-0812">Transmembrane</keyword>
<feature type="compositionally biased region" description="Basic and acidic residues" evidence="1">
    <location>
        <begin position="17"/>
        <end position="30"/>
    </location>
</feature>
<keyword evidence="2" id="KW-0472">Membrane</keyword>
<evidence type="ECO:0008006" key="4">
    <source>
        <dbReference type="Google" id="ProtNLM"/>
    </source>
</evidence>